<feature type="transmembrane region" description="Helical" evidence="1">
    <location>
        <begin position="12"/>
        <end position="29"/>
    </location>
</feature>
<evidence type="ECO:0000256" key="1">
    <source>
        <dbReference type="SAM" id="Phobius"/>
    </source>
</evidence>
<proteinExistence type="predicted"/>
<reference evidence="3" key="1">
    <citation type="submission" date="2014-03" db="EMBL/GenBank/DDBJ databases">
        <authorList>
            <person name="Aksoy S."/>
            <person name="Warren W."/>
            <person name="Wilson R.K."/>
        </authorList>
    </citation>
    <scope>NUCLEOTIDE SEQUENCE [LARGE SCALE GENOMIC DNA]</scope>
    <source>
        <strain evidence="3">IAEA</strain>
    </source>
</reference>
<feature type="transmembrane region" description="Helical" evidence="1">
    <location>
        <begin position="49"/>
        <end position="70"/>
    </location>
</feature>
<dbReference type="VEuPathDB" id="VectorBase:GBRI041061"/>
<sequence>MQNLILEIVCRFKLIIITIVVTIVDQYNNKLRSQKLVSEAKDASHHPQMTIYLRFVLLIYFVNRHLFVYANSKAKYPNQHEGVNIGALFAELKCSPFIYFKLYFAIT</sequence>
<organism evidence="2 3">
    <name type="scientific">Glossina brevipalpis</name>
    <dbReference type="NCBI Taxonomy" id="37001"/>
    <lineage>
        <taxon>Eukaryota</taxon>
        <taxon>Metazoa</taxon>
        <taxon>Ecdysozoa</taxon>
        <taxon>Arthropoda</taxon>
        <taxon>Hexapoda</taxon>
        <taxon>Insecta</taxon>
        <taxon>Pterygota</taxon>
        <taxon>Neoptera</taxon>
        <taxon>Endopterygota</taxon>
        <taxon>Diptera</taxon>
        <taxon>Brachycera</taxon>
        <taxon>Muscomorpha</taxon>
        <taxon>Hippoboscoidea</taxon>
        <taxon>Glossinidae</taxon>
        <taxon>Glossina</taxon>
    </lineage>
</organism>
<name>A0A1A9X1R9_9MUSC</name>
<keyword evidence="1" id="KW-0472">Membrane</keyword>
<dbReference type="EnsemblMetazoa" id="GBRI041061-RA">
    <property type="protein sequence ID" value="GBRI041061-PA"/>
    <property type="gene ID" value="GBRI041061"/>
</dbReference>
<reference evidence="2" key="2">
    <citation type="submission" date="2020-05" db="UniProtKB">
        <authorList>
            <consortium name="EnsemblMetazoa"/>
        </authorList>
    </citation>
    <scope>IDENTIFICATION</scope>
    <source>
        <strain evidence="2">IAEA</strain>
    </source>
</reference>
<dbReference type="Proteomes" id="UP000091820">
    <property type="component" value="Unassembled WGS sequence"/>
</dbReference>
<evidence type="ECO:0000313" key="3">
    <source>
        <dbReference type="Proteomes" id="UP000091820"/>
    </source>
</evidence>
<keyword evidence="1" id="KW-1133">Transmembrane helix</keyword>
<protein>
    <submittedName>
        <fullName evidence="2">Uncharacterized protein</fullName>
    </submittedName>
</protein>
<keyword evidence="1" id="KW-0812">Transmembrane</keyword>
<dbReference type="AlphaFoldDB" id="A0A1A9X1R9"/>
<keyword evidence="3" id="KW-1185">Reference proteome</keyword>
<accession>A0A1A9X1R9</accession>
<evidence type="ECO:0000313" key="2">
    <source>
        <dbReference type="EnsemblMetazoa" id="GBRI041061-PA"/>
    </source>
</evidence>